<keyword evidence="5 10" id="KW-0808">Transferase</keyword>
<dbReference type="InterPro" id="IPR000192">
    <property type="entry name" value="Aminotrans_V_dom"/>
</dbReference>
<evidence type="ECO:0000256" key="7">
    <source>
        <dbReference type="PIRSR" id="PIRSR000524-1"/>
    </source>
</evidence>
<dbReference type="Proteomes" id="UP000002009">
    <property type="component" value="Chromosome 3"/>
</dbReference>
<proteinExistence type="inferred from homology"/>
<keyword evidence="4 10" id="KW-0032">Aminotransferase</keyword>
<dbReference type="Gene3D" id="3.40.640.10">
    <property type="entry name" value="Type I PLP-dependent aspartate aminotransferase-like (Major domain)"/>
    <property type="match status" value="1"/>
</dbReference>
<dbReference type="InParanoid" id="C1E2L9"/>
<gene>
    <name evidence="10" type="primary">AGT1</name>
    <name evidence="10" type="synonym">SPT1</name>
    <name evidence="10" type="ORF">MICPUN_104778</name>
</gene>
<feature type="domain" description="Aminotransferase class V" evidence="9">
    <location>
        <begin position="63"/>
        <end position="254"/>
    </location>
</feature>
<dbReference type="eggNOG" id="KOG2862">
    <property type="taxonomic scope" value="Eukaryota"/>
</dbReference>
<dbReference type="GO" id="GO:0005777">
    <property type="term" value="C:peroxisome"/>
    <property type="evidence" value="ECO:0007669"/>
    <property type="project" value="TreeGrafter"/>
</dbReference>
<accession>C1E2L9</accession>
<dbReference type="Gene3D" id="3.90.1150.10">
    <property type="entry name" value="Aspartate Aminotransferase, domain 1"/>
    <property type="match status" value="1"/>
</dbReference>
<name>C1E2L9_MICCC</name>
<feature type="modified residue" description="N6-(pyridoxal phosphate)lysine" evidence="8">
    <location>
        <position position="239"/>
    </location>
</feature>
<dbReference type="EC" id="2.6.1.44" evidence="3"/>
<dbReference type="STRING" id="296587.C1E2L9"/>
<feature type="binding site" evidence="7">
    <location>
        <position position="388"/>
    </location>
    <ligand>
        <name>substrate</name>
    </ligand>
</feature>
<evidence type="ECO:0000256" key="4">
    <source>
        <dbReference type="ARBA" id="ARBA00022576"/>
    </source>
</evidence>
<comment type="similarity">
    <text evidence="2">Belongs to the class-V pyridoxal-phosphate-dependent aminotransferase family.</text>
</comment>
<evidence type="ECO:0000256" key="5">
    <source>
        <dbReference type="ARBA" id="ARBA00022679"/>
    </source>
</evidence>
<dbReference type="InterPro" id="IPR024169">
    <property type="entry name" value="SP_NH2Trfase/AEP_transaminase"/>
</dbReference>
<dbReference type="GO" id="GO:0004760">
    <property type="term" value="F:L-serine-pyruvate transaminase activity"/>
    <property type="evidence" value="ECO:0007669"/>
    <property type="project" value="TreeGrafter"/>
</dbReference>
<dbReference type="GO" id="GO:0008453">
    <property type="term" value="F:alanine-glyoxylate transaminase activity"/>
    <property type="evidence" value="ECO:0007669"/>
    <property type="project" value="UniProtKB-EC"/>
</dbReference>
<dbReference type="GO" id="GO:0019265">
    <property type="term" value="P:glycine biosynthetic process, by transamination of glyoxylate"/>
    <property type="evidence" value="ECO:0007669"/>
    <property type="project" value="TreeGrafter"/>
</dbReference>
<dbReference type="InterPro" id="IPR015424">
    <property type="entry name" value="PyrdxlP-dep_Trfase"/>
</dbReference>
<comment type="cofactor">
    <cofactor evidence="1 8">
        <name>pyridoxal 5'-phosphate</name>
        <dbReference type="ChEBI" id="CHEBI:597326"/>
    </cofactor>
</comment>
<keyword evidence="11" id="KW-1185">Reference proteome</keyword>
<dbReference type="KEGG" id="mis:MICPUN_104778"/>
<dbReference type="SUPFAM" id="SSF53383">
    <property type="entry name" value="PLP-dependent transferases"/>
    <property type="match status" value="1"/>
</dbReference>
<dbReference type="PANTHER" id="PTHR21152:SF24">
    <property type="entry name" value="ALANINE--GLYOXYLATE AMINOTRANSFERASE 1"/>
    <property type="match status" value="1"/>
</dbReference>
<evidence type="ECO:0000313" key="10">
    <source>
        <dbReference type="EMBL" id="ACO62368.1"/>
    </source>
</evidence>
<protein>
    <recommendedName>
        <fullName evidence="3">alanine--glyoxylate transaminase</fullName>
        <ecNumber evidence="3">2.6.1.44</ecNumber>
    </recommendedName>
</protein>
<dbReference type="PANTHER" id="PTHR21152">
    <property type="entry name" value="AMINOTRANSFERASE CLASS V"/>
    <property type="match status" value="1"/>
</dbReference>
<evidence type="ECO:0000256" key="3">
    <source>
        <dbReference type="ARBA" id="ARBA00013049"/>
    </source>
</evidence>
<dbReference type="InterPro" id="IPR015421">
    <property type="entry name" value="PyrdxlP-dep_Trfase_major"/>
</dbReference>
<evidence type="ECO:0000256" key="8">
    <source>
        <dbReference type="PIRSR" id="PIRSR000524-50"/>
    </source>
</evidence>
<evidence type="ECO:0000313" key="11">
    <source>
        <dbReference type="Proteomes" id="UP000002009"/>
    </source>
</evidence>
<dbReference type="OrthoDB" id="7403325at2759"/>
<dbReference type="InterPro" id="IPR015422">
    <property type="entry name" value="PyrdxlP-dep_Trfase_small"/>
</dbReference>
<dbReference type="AlphaFoldDB" id="C1E2L9"/>
<evidence type="ECO:0000259" key="9">
    <source>
        <dbReference type="Pfam" id="PF00266"/>
    </source>
</evidence>
<evidence type="ECO:0000256" key="2">
    <source>
        <dbReference type="ARBA" id="ARBA00009236"/>
    </source>
</evidence>
<dbReference type="OMA" id="QKGWSAS"/>
<organism evidence="10 11">
    <name type="scientific">Micromonas commoda (strain RCC299 / NOUM17 / CCMP2709)</name>
    <name type="common">Picoplanktonic green alga</name>
    <dbReference type="NCBI Taxonomy" id="296587"/>
    <lineage>
        <taxon>Eukaryota</taxon>
        <taxon>Viridiplantae</taxon>
        <taxon>Chlorophyta</taxon>
        <taxon>Mamiellophyceae</taxon>
        <taxon>Mamiellales</taxon>
        <taxon>Mamiellaceae</taxon>
        <taxon>Micromonas</taxon>
    </lineage>
</organism>
<dbReference type="EMBL" id="CP001324">
    <property type="protein sequence ID" value="ACO62368.1"/>
    <property type="molecule type" value="Genomic_DNA"/>
</dbReference>
<reference evidence="10 11" key="1">
    <citation type="journal article" date="2009" name="Science">
        <title>Green evolution and dynamic adaptations revealed by genomes of the marine picoeukaryotes Micromonas.</title>
        <authorList>
            <person name="Worden A.Z."/>
            <person name="Lee J.H."/>
            <person name="Mock T."/>
            <person name="Rouze P."/>
            <person name="Simmons M.P."/>
            <person name="Aerts A.L."/>
            <person name="Allen A.E."/>
            <person name="Cuvelier M.L."/>
            <person name="Derelle E."/>
            <person name="Everett M.V."/>
            <person name="Foulon E."/>
            <person name="Grimwood J."/>
            <person name="Gundlach H."/>
            <person name="Henrissat B."/>
            <person name="Napoli C."/>
            <person name="McDonald S.M."/>
            <person name="Parker M.S."/>
            <person name="Rombauts S."/>
            <person name="Salamov A."/>
            <person name="Von Dassow P."/>
            <person name="Badger J.H."/>
            <person name="Coutinho P.M."/>
            <person name="Demir E."/>
            <person name="Dubchak I."/>
            <person name="Gentemann C."/>
            <person name="Eikrem W."/>
            <person name="Gready J.E."/>
            <person name="John U."/>
            <person name="Lanier W."/>
            <person name="Lindquist E.A."/>
            <person name="Lucas S."/>
            <person name="Mayer K.F."/>
            <person name="Moreau H."/>
            <person name="Not F."/>
            <person name="Otillar R."/>
            <person name="Panaud O."/>
            <person name="Pangilinan J."/>
            <person name="Paulsen I."/>
            <person name="Piegu B."/>
            <person name="Poliakov A."/>
            <person name="Robbens S."/>
            <person name="Schmutz J."/>
            <person name="Toulza E."/>
            <person name="Wyss T."/>
            <person name="Zelensky A."/>
            <person name="Zhou K."/>
            <person name="Armbrust E.V."/>
            <person name="Bhattacharya D."/>
            <person name="Goodenough U.W."/>
            <person name="Van de Peer Y."/>
            <person name="Grigoriev I.V."/>
        </authorList>
    </citation>
    <scope>NUCLEOTIDE SEQUENCE [LARGE SCALE GENOMIC DNA]</scope>
    <source>
        <strain evidence="11">RCC299 / NOUM17</strain>
    </source>
</reference>
<keyword evidence="6 8" id="KW-0663">Pyridoxal phosphate</keyword>
<keyword evidence="10" id="KW-0670">Pyruvate</keyword>
<evidence type="ECO:0000256" key="6">
    <source>
        <dbReference type="ARBA" id="ARBA00022898"/>
    </source>
</evidence>
<evidence type="ECO:0000256" key="1">
    <source>
        <dbReference type="ARBA" id="ARBA00001933"/>
    </source>
</evidence>
<sequence>MNALRRAAQRALFTGERHGLAGGARAFAAKANACPHDPTKPYHKSPLPLETAGGLLEYSVVYTDRAMNHMSKPFCKIMNDIDSTLKEAYNATSTIVMPGSGSYGMEAVARQWATGKKVLVLRNGYFSYRWTDIFEQTGIPSETIVLRGQPVDNSSQPQFSPHDIDEVVKTIQREKPAVVFAPHVETSTGIILPDDYLLRISNAVHAHGGLFVLDCIASGTVWVDMKATGVDAILSAPQKGWTGPACSSLMMLSERGDYATRNTTSTSMVINMRKWLEVMDSYNAGGFAYYTTMPTDALNLFRDAALETKELGFGKAKQMAWDLGNECRDMMKSKGLRTVSAPGYEAPGVNVWYTSSPDMFQQFKAEGFQVAAGVPFMIGEPPGNFTFRIGLFGLDKIVNKDRTIKILEGGLDKVLANTEATAVAA</sequence>
<dbReference type="PIRSF" id="PIRSF000524">
    <property type="entry name" value="SPT"/>
    <property type="match status" value="1"/>
</dbReference>
<dbReference type="Pfam" id="PF00266">
    <property type="entry name" value="Aminotran_5"/>
    <property type="match status" value="1"/>
</dbReference>